<dbReference type="HOGENOM" id="CLU_358246_0_0_1"/>
<evidence type="ECO:0000313" key="2">
    <source>
        <dbReference type="EMBL" id="EON64273.1"/>
    </source>
</evidence>
<feature type="compositionally biased region" description="Low complexity" evidence="1">
    <location>
        <begin position="506"/>
        <end position="520"/>
    </location>
</feature>
<dbReference type="Proteomes" id="UP000016924">
    <property type="component" value="Unassembled WGS sequence"/>
</dbReference>
<keyword evidence="3" id="KW-1185">Reference proteome</keyword>
<feature type="compositionally biased region" description="Basic and acidic residues" evidence="1">
    <location>
        <begin position="580"/>
        <end position="597"/>
    </location>
</feature>
<feature type="region of interest" description="Disordered" evidence="1">
    <location>
        <begin position="1"/>
        <end position="44"/>
    </location>
</feature>
<feature type="region of interest" description="Disordered" evidence="1">
    <location>
        <begin position="446"/>
        <end position="694"/>
    </location>
</feature>
<dbReference type="GeneID" id="19900815"/>
<protein>
    <submittedName>
        <fullName evidence="2">Uncharacterized protein</fullName>
    </submittedName>
</protein>
<feature type="region of interest" description="Disordered" evidence="1">
    <location>
        <begin position="720"/>
        <end position="745"/>
    </location>
</feature>
<feature type="compositionally biased region" description="Basic and acidic residues" evidence="1">
    <location>
        <begin position="720"/>
        <end position="734"/>
    </location>
</feature>
<dbReference type="EMBL" id="JH767567">
    <property type="protein sequence ID" value="EON64273.1"/>
    <property type="molecule type" value="Genomic_DNA"/>
</dbReference>
<name>R7YQZ1_CONA1</name>
<dbReference type="RefSeq" id="XP_007779590.1">
    <property type="nucleotide sequence ID" value="XM_007781400.1"/>
</dbReference>
<dbReference type="OrthoDB" id="3919589at2759"/>
<feature type="compositionally biased region" description="Low complexity" evidence="1">
    <location>
        <begin position="205"/>
        <end position="221"/>
    </location>
</feature>
<feature type="compositionally biased region" description="Basic residues" evidence="1">
    <location>
        <begin position="471"/>
        <end position="481"/>
    </location>
</feature>
<evidence type="ECO:0000256" key="1">
    <source>
        <dbReference type="SAM" id="MobiDB-lite"/>
    </source>
</evidence>
<organism evidence="2 3">
    <name type="scientific">Coniosporium apollinis (strain CBS 100218)</name>
    <name type="common">Rock-inhabiting black yeast</name>
    <dbReference type="NCBI Taxonomy" id="1168221"/>
    <lineage>
        <taxon>Eukaryota</taxon>
        <taxon>Fungi</taxon>
        <taxon>Dikarya</taxon>
        <taxon>Ascomycota</taxon>
        <taxon>Pezizomycotina</taxon>
        <taxon>Dothideomycetes</taxon>
        <taxon>Dothideomycetes incertae sedis</taxon>
        <taxon>Coniosporium</taxon>
    </lineage>
</organism>
<accession>R7YQZ1</accession>
<feature type="region of interest" description="Disordered" evidence="1">
    <location>
        <begin position="366"/>
        <end position="392"/>
    </location>
</feature>
<dbReference type="AlphaFoldDB" id="R7YQZ1"/>
<feature type="compositionally biased region" description="Low complexity" evidence="1">
    <location>
        <begin position="561"/>
        <end position="572"/>
    </location>
</feature>
<feature type="region of interest" description="Disordered" evidence="1">
    <location>
        <begin position="82"/>
        <end position="261"/>
    </location>
</feature>
<feature type="compositionally biased region" description="Low complexity" evidence="1">
    <location>
        <begin position="109"/>
        <end position="120"/>
    </location>
</feature>
<gene>
    <name evidence="2" type="ORF">W97_03504</name>
</gene>
<feature type="compositionally biased region" description="Low complexity" evidence="1">
    <location>
        <begin position="85"/>
        <end position="99"/>
    </location>
</feature>
<evidence type="ECO:0000313" key="3">
    <source>
        <dbReference type="Proteomes" id="UP000016924"/>
    </source>
</evidence>
<feature type="compositionally biased region" description="Pro residues" evidence="1">
    <location>
        <begin position="605"/>
        <end position="617"/>
    </location>
</feature>
<feature type="compositionally biased region" description="Polar residues" evidence="1">
    <location>
        <begin position="129"/>
        <end position="142"/>
    </location>
</feature>
<reference evidence="3" key="1">
    <citation type="submission" date="2012-06" db="EMBL/GenBank/DDBJ databases">
        <title>The genome sequence of Coniosporium apollinis CBS 100218.</title>
        <authorList>
            <consortium name="The Broad Institute Genome Sequencing Platform"/>
            <person name="Cuomo C."/>
            <person name="Gorbushina A."/>
            <person name="Noack S."/>
            <person name="Walker B."/>
            <person name="Young S.K."/>
            <person name="Zeng Q."/>
            <person name="Gargeya S."/>
            <person name="Fitzgerald M."/>
            <person name="Haas B."/>
            <person name="Abouelleil A."/>
            <person name="Alvarado L."/>
            <person name="Arachchi H.M."/>
            <person name="Berlin A.M."/>
            <person name="Chapman S.B."/>
            <person name="Goldberg J."/>
            <person name="Griggs A."/>
            <person name="Gujja S."/>
            <person name="Hansen M."/>
            <person name="Howarth C."/>
            <person name="Imamovic A."/>
            <person name="Larimer J."/>
            <person name="McCowan C."/>
            <person name="Montmayeur A."/>
            <person name="Murphy C."/>
            <person name="Neiman D."/>
            <person name="Pearson M."/>
            <person name="Priest M."/>
            <person name="Roberts A."/>
            <person name="Saif S."/>
            <person name="Shea T."/>
            <person name="Sisk P."/>
            <person name="Sykes S."/>
            <person name="Wortman J."/>
            <person name="Nusbaum C."/>
            <person name="Birren B."/>
        </authorList>
    </citation>
    <scope>NUCLEOTIDE SEQUENCE [LARGE SCALE GENOMIC DNA]</scope>
    <source>
        <strain evidence="3">CBS 100218</strain>
    </source>
</reference>
<sequence length="782" mass="85855">MKTVPPNPQAWKALPPSPDKVAAEKPTTPKHRRSSSVYSRAVQSWEVPKSWEYPEVPPLPRIPSPWEYEEVPPIPSKFVPQTKANVVSSSRSPGSNQPSLPAHELRTYSPLIPDPSSSPSTVSARPASSLHSNSPIQEQAPVQNHPPPAQSPQSYQKPGVQVQDFGAAQASYFTTGFGNQHREEHDGVSLSSSPAPPTPEDRSTASRSSSPDRAASASLRSPTRKCQPQDTVQDRRDNAPGSYGTESSPVRGRGLIPHAPPRTQYYNHYIESDQRYSLTKAIARRSSVDDAEDEWEDEDEKAHRQSLAKEYHSTLAEQYRDLCVPQPGVFDAEWNNDPDSEDTGRDIKLVPEPLFYKPAVHIQRPSVASCRAEEDTKRDSRQSSGLKAHLKLPSLSEGPLKLALPQRARRNSSTTGLIPISPPFDKMSYSVERKVAVSGIRAATQRRRNNGASVRVSAYYPRTKPATPPKGRVKIRGKKSKAQTEHIPPLKLQLLESVASTPRTRSNASSISSIHSEAPSDPIKTPAGVRKPPLRADTYPSPFKPPALARTPSPRRLPQNAQSQPLSLSRSRSPARRPRMPRDPKIGHIDHDYRHQTDSGTPLYPLSPHPSPHPSPRPSDSHNRPLPQTPDMKFPKLLDRADTPPQTPAQRHRREGSRAEKVVAGVQQVFHRAKRSVESAHSAGSGGGGGPHLPFVHEQRAAAGGKALQPQLVRRETFPVGRGERAEKRAEKKGPGLPYRPSLFEKAMGARSEAKAAKRREEIKKSIRVVGRGDLNAGGGVG</sequence>
<proteinExistence type="predicted"/>
<feature type="compositionally biased region" description="Basic and acidic residues" evidence="1">
    <location>
        <begin position="633"/>
        <end position="642"/>
    </location>
</feature>
<feature type="compositionally biased region" description="Basic and acidic residues" evidence="1">
    <location>
        <begin position="371"/>
        <end position="381"/>
    </location>
</feature>